<dbReference type="PANTHER" id="PTHR46617">
    <property type="entry name" value="FORKHEAD BOX PROTEIN G1"/>
    <property type="match status" value="1"/>
</dbReference>
<dbReference type="PANTHER" id="PTHR46617:SF3">
    <property type="entry name" value="FORKHEAD BOX PROTEIN G1"/>
    <property type="match status" value="1"/>
</dbReference>
<gene>
    <name evidence="1" type="primary">NCL1_49313</name>
    <name evidence="1" type="ORF">TNIN_123531</name>
</gene>
<accession>A0A8X6Y5A4</accession>
<dbReference type="OrthoDB" id="6230630at2759"/>
<organism evidence="1 2">
    <name type="scientific">Trichonephila inaurata madagascariensis</name>
    <dbReference type="NCBI Taxonomy" id="2747483"/>
    <lineage>
        <taxon>Eukaryota</taxon>
        <taxon>Metazoa</taxon>
        <taxon>Ecdysozoa</taxon>
        <taxon>Arthropoda</taxon>
        <taxon>Chelicerata</taxon>
        <taxon>Arachnida</taxon>
        <taxon>Araneae</taxon>
        <taxon>Araneomorphae</taxon>
        <taxon>Entelegynae</taxon>
        <taxon>Araneoidea</taxon>
        <taxon>Nephilidae</taxon>
        <taxon>Trichonephila</taxon>
        <taxon>Trichonephila inaurata</taxon>
    </lineage>
</organism>
<name>A0A8X6Y5A4_9ARAC</name>
<reference evidence="1" key="1">
    <citation type="submission" date="2020-08" db="EMBL/GenBank/DDBJ databases">
        <title>Multicomponent nature underlies the extraordinary mechanical properties of spider dragline silk.</title>
        <authorList>
            <person name="Kono N."/>
            <person name="Nakamura H."/>
            <person name="Mori M."/>
            <person name="Yoshida Y."/>
            <person name="Ohtoshi R."/>
            <person name="Malay A.D."/>
            <person name="Moran D.A.P."/>
            <person name="Tomita M."/>
            <person name="Numata K."/>
            <person name="Arakawa K."/>
        </authorList>
    </citation>
    <scope>NUCLEOTIDE SEQUENCE</scope>
</reference>
<evidence type="ECO:0000313" key="2">
    <source>
        <dbReference type="Proteomes" id="UP000886998"/>
    </source>
</evidence>
<protein>
    <submittedName>
        <fullName evidence="1">Forkhead box protein G1</fullName>
    </submittedName>
</protein>
<dbReference type="GO" id="GO:1990837">
    <property type="term" value="F:sequence-specific double-stranded DNA binding"/>
    <property type="evidence" value="ECO:0007669"/>
    <property type="project" value="TreeGrafter"/>
</dbReference>
<comment type="caution">
    <text evidence="1">The sequence shown here is derived from an EMBL/GenBank/DDBJ whole genome shotgun (WGS) entry which is preliminary data.</text>
</comment>
<dbReference type="GO" id="GO:0006357">
    <property type="term" value="P:regulation of transcription by RNA polymerase II"/>
    <property type="evidence" value="ECO:0007669"/>
    <property type="project" value="TreeGrafter"/>
</dbReference>
<dbReference type="Proteomes" id="UP000886998">
    <property type="component" value="Unassembled WGS sequence"/>
</dbReference>
<proteinExistence type="predicted"/>
<dbReference type="EMBL" id="BMAV01015280">
    <property type="protein sequence ID" value="GFY64517.1"/>
    <property type="molecule type" value="Genomic_DNA"/>
</dbReference>
<keyword evidence="2" id="KW-1185">Reference proteome</keyword>
<evidence type="ECO:0000313" key="1">
    <source>
        <dbReference type="EMBL" id="GFY64517.1"/>
    </source>
</evidence>
<dbReference type="InterPro" id="IPR047208">
    <property type="entry name" value="FOXG1"/>
</dbReference>
<dbReference type="AlphaFoldDB" id="A0A8X6Y5A4"/>
<sequence length="203" mass="22060">MLDPSSDDVFIGGTTGKLRRRTTAASRSRLAAFKRAGAPVFHAGLNPGLHPHDKSALGWSLAGYGGFHTPGGLLSFKYPYSSLATNMTALQNPKPTGFSVDRLLGAESAANLHAPLVVESGLSPRLRPTRTWCGSRLLGCSRMWLSFLLSSQPRSSLVRPTCPKNSVSPQLSSCQSVEECQSKFDICQSREFHNHLQAYTHYV</sequence>
<dbReference type="GO" id="GO:0005634">
    <property type="term" value="C:nucleus"/>
    <property type="evidence" value="ECO:0007669"/>
    <property type="project" value="TreeGrafter"/>
</dbReference>